<sequence length="332" mass="34853">MRAVLVKEFGPPSGLVVEEVPDLVPGPGEVVIGVGAVSVNFPDALVVEGTYQNLPQRPFSPGKEAAGRVIAVGEGVERITVGRRVLALVEYGGYAEQLSVPEELVMELPDEMSDEEAAAFGLVYSTAYFGLLRRGQLRSGETVLVTGAGGGVGSAGVQLAKARGARVIALAQDAGKGELARRQGADVVLTSTPETLRDDLLAATDGKGVDVVLEMLGGDYLTQIIRATAWEGRIVVVGFASGGQNPIKPGHLLVKSISVVGLQSSDYRDRHPELMRSTMAEMFDLFVRGKLNAAVDRTFPLERAGDALQYVREGKVKGKVVLTTGTGGGAGR</sequence>
<dbReference type="GO" id="GO:0016491">
    <property type="term" value="F:oxidoreductase activity"/>
    <property type="evidence" value="ECO:0007669"/>
    <property type="project" value="InterPro"/>
</dbReference>
<dbReference type="GeneID" id="93881314"/>
<dbReference type="SUPFAM" id="SSF51735">
    <property type="entry name" value="NAD(P)-binding Rossmann-fold domains"/>
    <property type="match status" value="1"/>
</dbReference>
<accession>A0A494UTS6</accession>
<dbReference type="Proteomes" id="UP000282170">
    <property type="component" value="Chromosome"/>
</dbReference>
<evidence type="ECO:0000313" key="3">
    <source>
        <dbReference type="Proteomes" id="UP000282170"/>
    </source>
</evidence>
<organism evidence="2 3">
    <name type="scientific">Streptomyces fungicidicus</name>
    <dbReference type="NCBI Taxonomy" id="68203"/>
    <lineage>
        <taxon>Bacteria</taxon>
        <taxon>Bacillati</taxon>
        <taxon>Actinomycetota</taxon>
        <taxon>Actinomycetes</taxon>
        <taxon>Kitasatosporales</taxon>
        <taxon>Streptomycetaceae</taxon>
        <taxon>Streptomyces</taxon>
    </lineage>
</organism>
<evidence type="ECO:0000259" key="1">
    <source>
        <dbReference type="SMART" id="SM00829"/>
    </source>
</evidence>
<dbReference type="Gene3D" id="3.90.180.10">
    <property type="entry name" value="Medium-chain alcohol dehydrogenases, catalytic domain"/>
    <property type="match status" value="1"/>
</dbReference>
<dbReference type="AlphaFoldDB" id="A0A494UTS6"/>
<reference evidence="2 3" key="1">
    <citation type="submission" date="2017-09" db="EMBL/GenBank/DDBJ databases">
        <authorList>
            <person name="Zhang H."/>
            <person name="Hu S."/>
            <person name="Xu J."/>
            <person name="He Z."/>
        </authorList>
    </citation>
    <scope>NUCLEOTIDE SEQUENCE [LARGE SCALE GENOMIC DNA]</scope>
    <source>
        <strain evidence="2 3">TXX3120</strain>
    </source>
</reference>
<dbReference type="InterPro" id="IPR013149">
    <property type="entry name" value="ADH-like_C"/>
</dbReference>
<feature type="domain" description="Enoyl reductase (ER)" evidence="1">
    <location>
        <begin position="10"/>
        <end position="322"/>
    </location>
</feature>
<dbReference type="EMBL" id="CP023407">
    <property type="protein sequence ID" value="AYL34099.1"/>
    <property type="molecule type" value="Genomic_DNA"/>
</dbReference>
<dbReference type="InterPro" id="IPR036291">
    <property type="entry name" value="NAD(P)-bd_dom_sf"/>
</dbReference>
<dbReference type="Pfam" id="PF00107">
    <property type="entry name" value="ADH_zinc_N"/>
    <property type="match status" value="1"/>
</dbReference>
<dbReference type="SUPFAM" id="SSF50129">
    <property type="entry name" value="GroES-like"/>
    <property type="match status" value="1"/>
</dbReference>
<dbReference type="Gene3D" id="3.40.50.720">
    <property type="entry name" value="NAD(P)-binding Rossmann-like Domain"/>
    <property type="match status" value="1"/>
</dbReference>
<dbReference type="SMART" id="SM00829">
    <property type="entry name" value="PKS_ER"/>
    <property type="match status" value="1"/>
</dbReference>
<dbReference type="CDD" id="cd08241">
    <property type="entry name" value="QOR1"/>
    <property type="match status" value="1"/>
</dbReference>
<dbReference type="InterPro" id="IPR020843">
    <property type="entry name" value="ER"/>
</dbReference>
<evidence type="ECO:0000313" key="2">
    <source>
        <dbReference type="EMBL" id="AYL34099.1"/>
    </source>
</evidence>
<dbReference type="InterPro" id="IPR011032">
    <property type="entry name" value="GroES-like_sf"/>
</dbReference>
<keyword evidence="3" id="KW-1185">Reference proteome</keyword>
<dbReference type="GO" id="GO:0008270">
    <property type="term" value="F:zinc ion binding"/>
    <property type="evidence" value="ECO:0007669"/>
    <property type="project" value="InterPro"/>
</dbReference>
<proteinExistence type="predicted"/>
<dbReference type="RefSeq" id="WP_004936598.1">
    <property type="nucleotide sequence ID" value="NZ_CP023407.1"/>
</dbReference>
<dbReference type="InterPro" id="IPR002364">
    <property type="entry name" value="Quin_OxRdtase/zeta-crystal_CS"/>
</dbReference>
<dbReference type="PROSITE" id="PS01162">
    <property type="entry name" value="QOR_ZETA_CRYSTAL"/>
    <property type="match status" value="1"/>
</dbReference>
<dbReference type="Pfam" id="PF08240">
    <property type="entry name" value="ADH_N"/>
    <property type="match status" value="1"/>
</dbReference>
<gene>
    <name evidence="2" type="ORF">CNQ36_00830</name>
</gene>
<name>A0A494UTS6_9ACTN</name>
<dbReference type="InterPro" id="IPR013154">
    <property type="entry name" value="ADH-like_N"/>
</dbReference>
<dbReference type="KEGG" id="sfug:CNQ36_00830"/>
<dbReference type="PANTHER" id="PTHR43677">
    <property type="entry name" value="SHORT-CHAIN DEHYDROGENASE/REDUCTASE"/>
    <property type="match status" value="1"/>
</dbReference>
<dbReference type="PANTHER" id="PTHR43677:SF4">
    <property type="entry name" value="QUINONE OXIDOREDUCTASE-LIKE PROTEIN 2"/>
    <property type="match status" value="1"/>
</dbReference>
<dbReference type="InterPro" id="IPR051397">
    <property type="entry name" value="Zn-ADH-like_protein"/>
</dbReference>
<protein>
    <submittedName>
        <fullName evidence="2">NADPH:quinone reductase</fullName>
    </submittedName>
</protein>